<reference evidence="3 4" key="1">
    <citation type="journal article" date="2018" name="Front. Microbiol.">
        <title>Description and Comparative Genomics of Macrococcus caseolyticus subsp. hominis subsp. nov., Macrococcus goetzii sp. nov., Macrococcus epidermidis sp. nov., and Macrococcus bohemicus sp. nov., Novel Macrococci From Human Clinical Material With Virulence Potential and Suspected Uptake of Foreign DNA by Natural Transformation.</title>
        <authorList>
            <person name="Maslanova I."/>
            <person name="Wertheimer Z."/>
            <person name="Sedlacek I."/>
            <person name="Svec P."/>
            <person name="Indrakova A."/>
            <person name="Kovarovic V."/>
            <person name="Schumann P."/>
            <person name="Sproer C."/>
            <person name="Kralova S."/>
            <person name="Sedo O."/>
            <person name="Kristofova L."/>
            <person name="Vrbovska V."/>
            <person name="Fuzik T."/>
            <person name="Petras P."/>
            <person name="Zdrahal Z."/>
            <person name="Ruzickova V."/>
            <person name="Doskar J."/>
            <person name="Pantucek R."/>
        </authorList>
    </citation>
    <scope>NUCLEOTIDE SEQUENCE [LARGE SCALE GENOMIC DNA]</scope>
    <source>
        <strain evidence="3 4">03/115</strain>
        <plasmid evidence="3">pZKMB1</plasmid>
    </source>
</reference>
<feature type="coiled-coil region" evidence="1">
    <location>
        <begin position="210"/>
        <end position="288"/>
    </location>
</feature>
<keyword evidence="2" id="KW-1133">Transmembrane helix</keyword>
<protein>
    <submittedName>
        <fullName evidence="3">Uncharacterized protein</fullName>
    </submittedName>
</protein>
<dbReference type="RefSeq" id="WP_111744420.1">
    <property type="nucleotide sequence ID" value="NZ_CM009972.1"/>
</dbReference>
<keyword evidence="1" id="KW-0175">Coiled coil</keyword>
<dbReference type="Gene3D" id="1.10.510.10">
    <property type="entry name" value="Transferase(Phosphotransferase) domain 1"/>
    <property type="match status" value="1"/>
</dbReference>
<keyword evidence="2" id="KW-0812">Transmembrane</keyword>
<organism evidence="3 4">
    <name type="scientific">Macrococcoides bohemicum</name>
    <dbReference type="NCBI Taxonomy" id="1903056"/>
    <lineage>
        <taxon>Bacteria</taxon>
        <taxon>Bacillati</taxon>
        <taxon>Bacillota</taxon>
        <taxon>Bacilli</taxon>
        <taxon>Bacillales</taxon>
        <taxon>Staphylococcaceae</taxon>
        <taxon>Macrococcoides</taxon>
    </lineage>
</organism>
<evidence type="ECO:0000256" key="1">
    <source>
        <dbReference type="SAM" id="Coils"/>
    </source>
</evidence>
<evidence type="ECO:0000256" key="2">
    <source>
        <dbReference type="SAM" id="Phobius"/>
    </source>
</evidence>
<evidence type="ECO:0000313" key="4">
    <source>
        <dbReference type="Proteomes" id="UP000249579"/>
    </source>
</evidence>
<feature type="transmembrane region" description="Helical" evidence="2">
    <location>
        <begin position="234"/>
        <end position="252"/>
    </location>
</feature>
<comment type="caution">
    <text evidence="3">The sequence shown here is derived from an EMBL/GenBank/DDBJ whole genome shotgun (WGS) entry which is preliminary data.</text>
</comment>
<feature type="coiled-coil region" evidence="1">
    <location>
        <begin position="415"/>
        <end position="470"/>
    </location>
</feature>
<name>A0A328A0L4_9STAP</name>
<keyword evidence="3" id="KW-0614">Plasmid</keyword>
<dbReference type="EMBL" id="PZJG01000030">
    <property type="protein sequence ID" value="RAK47846.1"/>
    <property type="molecule type" value="Genomic_DNA"/>
</dbReference>
<evidence type="ECO:0000313" key="3">
    <source>
        <dbReference type="EMBL" id="RAK47846.1"/>
    </source>
</evidence>
<dbReference type="AlphaFoldDB" id="A0A328A0L4"/>
<dbReference type="OrthoDB" id="2934538at2"/>
<sequence>MLKANNKATTKPTRKNRKVSTFEFGTSEINNNSIAFYINKALFNSLEERFIRQTNDKSLEEKNKYLELESTDISDKEVVLKYSIPQNYQSLRKIKKEDYLVKLLVAQRILKDDVLNDEKYKYVSLNPNTLFYQNINKIQYSYRANEVMPYTTNESKLKRYKAIVLYILTNYSYEKAINSFEPLLNSKPTDLIKAIIHAENINELKLLLDVSVEKNQHKKIKNEAKRKKRKLRNALAITLFTLLSVVLLSMFLNKHAIEDNRKMAKEHEKALNDQKVEYQIKNETLQKNHEKVADLMEENNYPLEKRLDHYKKHNMYQRILDNKPSEIEYVISDMYENNKKKEILDLKLKSKKKNDKYANKLKQEKNIVVGELDSVMNELAFVEDKNTARRLGLAYLKENEIEQARAISLKFNDKLLKLKIEKIENEEELEKLKKNKKKYLKNSSANSSKLKLTNQEISNINKELKRIDEKIKKEK</sequence>
<geneLocation type="plasmid" evidence="4">
    <name>pzkmb1</name>
</geneLocation>
<gene>
    <name evidence="3" type="ORF">BHX94_12250</name>
</gene>
<dbReference type="Pfam" id="PF10140">
    <property type="entry name" value="YukC"/>
    <property type="match status" value="1"/>
</dbReference>
<keyword evidence="2" id="KW-0472">Membrane</keyword>
<dbReference type="Proteomes" id="UP000249579">
    <property type="component" value="Plasmid pZKMB1"/>
</dbReference>
<accession>A0A328A0L4</accession>
<dbReference type="InterPro" id="IPR018778">
    <property type="entry name" value="T7SS_EssB"/>
</dbReference>
<proteinExistence type="predicted"/>